<comment type="caution">
    <text evidence="1">The sequence shown here is derived from an EMBL/GenBank/DDBJ whole genome shotgun (WGS) entry which is preliminary data.</text>
</comment>
<sequence length="118" mass="13832">MQIKFQEGDDLNHIVFEFYNELAPAGYLGPNYVNQDALAPKRHEYLGPAPHVVDYEFSGNSRDCYVEWWDSYLNEKWVGNRHWANEAYFESTIHGWVLKPRGRFTVLLDDGYYCGCSE</sequence>
<protein>
    <submittedName>
        <fullName evidence="1">Uncharacterized protein</fullName>
    </submittedName>
</protein>
<dbReference type="Proteomes" id="UP000308730">
    <property type="component" value="Unassembled WGS sequence"/>
</dbReference>
<dbReference type="OrthoDB" id="2737573at2759"/>
<gene>
    <name evidence="1" type="ORF">EUX98_g2901</name>
</gene>
<evidence type="ECO:0000313" key="2">
    <source>
        <dbReference type="Proteomes" id="UP000308730"/>
    </source>
</evidence>
<organism evidence="1 2">
    <name type="scientific">Antrodiella citrinella</name>
    <dbReference type="NCBI Taxonomy" id="2447956"/>
    <lineage>
        <taxon>Eukaryota</taxon>
        <taxon>Fungi</taxon>
        <taxon>Dikarya</taxon>
        <taxon>Basidiomycota</taxon>
        <taxon>Agaricomycotina</taxon>
        <taxon>Agaricomycetes</taxon>
        <taxon>Polyporales</taxon>
        <taxon>Steccherinaceae</taxon>
        <taxon>Antrodiella</taxon>
    </lineage>
</organism>
<dbReference type="EMBL" id="SGPM01000051">
    <property type="protein sequence ID" value="THH31287.1"/>
    <property type="molecule type" value="Genomic_DNA"/>
</dbReference>
<proteinExistence type="predicted"/>
<name>A0A4S4N016_9APHY</name>
<accession>A0A4S4N016</accession>
<keyword evidence="2" id="KW-1185">Reference proteome</keyword>
<evidence type="ECO:0000313" key="1">
    <source>
        <dbReference type="EMBL" id="THH31287.1"/>
    </source>
</evidence>
<reference evidence="1 2" key="1">
    <citation type="submission" date="2019-02" db="EMBL/GenBank/DDBJ databases">
        <title>Genome sequencing of the rare red list fungi Antrodiella citrinella (Flaviporus citrinellus).</title>
        <authorList>
            <person name="Buettner E."/>
            <person name="Kellner H."/>
        </authorList>
    </citation>
    <scope>NUCLEOTIDE SEQUENCE [LARGE SCALE GENOMIC DNA]</scope>
    <source>
        <strain evidence="1 2">DSM 108506</strain>
    </source>
</reference>
<dbReference type="AlphaFoldDB" id="A0A4S4N016"/>